<reference evidence="2 3" key="1">
    <citation type="journal article" date="2012" name="Genome Biol.">
        <title>Sequencing three crocodilian genomes to illuminate the evolution of archosaurs and amniotes.</title>
        <authorList>
            <person name="St John J.A."/>
            <person name="Braun E.L."/>
            <person name="Isberg S.R."/>
            <person name="Miles L.G."/>
            <person name="Chong A.Y."/>
            <person name="Gongora J."/>
            <person name="Dalzell P."/>
            <person name="Moran C."/>
            <person name="Bed'hom B."/>
            <person name="Abzhanov A."/>
            <person name="Burgess S.C."/>
            <person name="Cooksey A.M."/>
            <person name="Castoe T.A."/>
            <person name="Crawford N.G."/>
            <person name="Densmore L.D."/>
            <person name="Drew J.C."/>
            <person name="Edwards S.V."/>
            <person name="Faircloth B.C."/>
            <person name="Fujita M.K."/>
            <person name="Greenwold M.J."/>
            <person name="Hoffmann F.G."/>
            <person name="Howard J.M."/>
            <person name="Iguchi T."/>
            <person name="Janes D.E."/>
            <person name="Khan S.Y."/>
            <person name="Kohno S."/>
            <person name="de Koning A.J."/>
            <person name="Lance S.L."/>
            <person name="McCarthy F.M."/>
            <person name="McCormack J.E."/>
            <person name="Merchant M.E."/>
            <person name="Peterson D.G."/>
            <person name="Pollock D.D."/>
            <person name="Pourmand N."/>
            <person name="Raney B.J."/>
            <person name="Roessler K.A."/>
            <person name="Sanford J.R."/>
            <person name="Sawyer R.H."/>
            <person name="Schmidt C.J."/>
            <person name="Triplett E.W."/>
            <person name="Tuberville T.D."/>
            <person name="Venegas-Anaya M."/>
            <person name="Howard J.T."/>
            <person name="Jarvis E.D."/>
            <person name="Guillette L.J.Jr."/>
            <person name="Glenn T.C."/>
            <person name="Green R.E."/>
            <person name="Ray D.A."/>
        </authorList>
    </citation>
    <scope>NUCLEOTIDE SEQUENCE [LARGE SCALE GENOMIC DNA]</scope>
    <source>
        <strain evidence="2">KSC_2009_1</strain>
    </source>
</reference>
<dbReference type="InterPro" id="IPR013783">
    <property type="entry name" value="Ig-like_fold"/>
</dbReference>
<protein>
    <recommendedName>
        <fullName evidence="1">Ig-like domain-containing protein</fullName>
    </recommendedName>
</protein>
<feature type="domain" description="Ig-like" evidence="1">
    <location>
        <begin position="1"/>
        <end position="68"/>
    </location>
</feature>
<dbReference type="Pfam" id="PF07679">
    <property type="entry name" value="I-set"/>
    <property type="match status" value="1"/>
</dbReference>
<keyword evidence="3" id="KW-1185">Reference proteome</keyword>
<dbReference type="InterPro" id="IPR036179">
    <property type="entry name" value="Ig-like_dom_sf"/>
</dbReference>
<organism evidence="2 3">
    <name type="scientific">Alligator mississippiensis</name>
    <name type="common">American alligator</name>
    <dbReference type="NCBI Taxonomy" id="8496"/>
    <lineage>
        <taxon>Eukaryota</taxon>
        <taxon>Metazoa</taxon>
        <taxon>Chordata</taxon>
        <taxon>Craniata</taxon>
        <taxon>Vertebrata</taxon>
        <taxon>Euteleostomi</taxon>
        <taxon>Archelosauria</taxon>
        <taxon>Archosauria</taxon>
        <taxon>Crocodylia</taxon>
        <taxon>Alligatoridae</taxon>
        <taxon>Alligatorinae</taxon>
        <taxon>Alligator</taxon>
    </lineage>
</organism>
<dbReference type="InterPro" id="IPR013098">
    <property type="entry name" value="Ig_I-set"/>
</dbReference>
<dbReference type="InterPro" id="IPR003598">
    <property type="entry name" value="Ig_sub2"/>
</dbReference>
<sequence>MVAGAGERALFECLVAGPPDVDMDWLWRGRLLQPALLQCKMHFDGRKCKLLLSSVHEDDSGVYTCKLSTAKGTGWGVCVAGGGKGPSCSVPGCVVLALGRP</sequence>
<dbReference type="FunFam" id="2.60.40.10:FF:000513">
    <property type="entry name" value="striated muscle preferentially expressed protein kinase"/>
    <property type="match status" value="1"/>
</dbReference>
<dbReference type="InterPro" id="IPR007110">
    <property type="entry name" value="Ig-like_dom"/>
</dbReference>
<evidence type="ECO:0000259" key="1">
    <source>
        <dbReference type="PROSITE" id="PS50835"/>
    </source>
</evidence>
<evidence type="ECO:0000313" key="2">
    <source>
        <dbReference type="EMBL" id="KYO44829.1"/>
    </source>
</evidence>
<evidence type="ECO:0000313" key="3">
    <source>
        <dbReference type="Proteomes" id="UP000050525"/>
    </source>
</evidence>
<proteinExistence type="predicted"/>
<accession>A0A151P7D6</accession>
<dbReference type="SUPFAM" id="SSF48726">
    <property type="entry name" value="Immunoglobulin"/>
    <property type="match status" value="1"/>
</dbReference>
<dbReference type="Gene3D" id="2.60.40.10">
    <property type="entry name" value="Immunoglobulins"/>
    <property type="match status" value="1"/>
</dbReference>
<dbReference type="EMBL" id="AKHW03000652">
    <property type="protein sequence ID" value="KYO44829.1"/>
    <property type="molecule type" value="Genomic_DNA"/>
</dbReference>
<dbReference type="Proteomes" id="UP000050525">
    <property type="component" value="Unassembled WGS sequence"/>
</dbReference>
<gene>
    <name evidence="2" type="ORF">Y1Q_0016270</name>
</gene>
<comment type="caution">
    <text evidence="2">The sequence shown here is derived from an EMBL/GenBank/DDBJ whole genome shotgun (WGS) entry which is preliminary data.</text>
</comment>
<name>A0A151P7D6_ALLMI</name>
<dbReference type="PROSITE" id="PS50835">
    <property type="entry name" value="IG_LIKE"/>
    <property type="match status" value="1"/>
</dbReference>
<dbReference type="STRING" id="8496.A0A151P7D6"/>
<dbReference type="SMART" id="SM00408">
    <property type="entry name" value="IGc2"/>
    <property type="match status" value="1"/>
</dbReference>
<dbReference type="AlphaFoldDB" id="A0A151P7D6"/>
<dbReference type="CDD" id="cd00096">
    <property type="entry name" value="Ig"/>
    <property type="match status" value="1"/>
</dbReference>